<name>A0AA38BWT4_TAXCH</name>
<organism evidence="1 2">
    <name type="scientific">Taxus chinensis</name>
    <name type="common">Chinese yew</name>
    <name type="synonym">Taxus wallichiana var. chinensis</name>
    <dbReference type="NCBI Taxonomy" id="29808"/>
    <lineage>
        <taxon>Eukaryota</taxon>
        <taxon>Viridiplantae</taxon>
        <taxon>Streptophyta</taxon>
        <taxon>Embryophyta</taxon>
        <taxon>Tracheophyta</taxon>
        <taxon>Spermatophyta</taxon>
        <taxon>Pinopsida</taxon>
        <taxon>Pinidae</taxon>
        <taxon>Conifers II</taxon>
        <taxon>Cupressales</taxon>
        <taxon>Taxaceae</taxon>
        <taxon>Taxus</taxon>
    </lineage>
</organism>
<dbReference type="Proteomes" id="UP000824469">
    <property type="component" value="Unassembled WGS sequence"/>
</dbReference>
<proteinExistence type="predicted"/>
<evidence type="ECO:0000313" key="2">
    <source>
        <dbReference type="Proteomes" id="UP000824469"/>
    </source>
</evidence>
<keyword evidence="2" id="KW-1185">Reference proteome</keyword>
<sequence>IDNLEPISTSDQLVEDEVLSNLERSDDEEEPIEIVSITLPSSIFFHEESLVIKSSFELEKESNMKLFAK</sequence>
<dbReference type="EMBL" id="JAHRHJ020003813">
    <property type="protein sequence ID" value="KAH9288811.1"/>
    <property type="molecule type" value="Genomic_DNA"/>
</dbReference>
<dbReference type="AlphaFoldDB" id="A0AA38BWT4"/>
<reference evidence="1 2" key="1">
    <citation type="journal article" date="2021" name="Nat. Plants">
        <title>The Taxus genome provides insights into paclitaxel biosynthesis.</title>
        <authorList>
            <person name="Xiong X."/>
            <person name="Gou J."/>
            <person name="Liao Q."/>
            <person name="Li Y."/>
            <person name="Zhou Q."/>
            <person name="Bi G."/>
            <person name="Li C."/>
            <person name="Du R."/>
            <person name="Wang X."/>
            <person name="Sun T."/>
            <person name="Guo L."/>
            <person name="Liang H."/>
            <person name="Lu P."/>
            <person name="Wu Y."/>
            <person name="Zhang Z."/>
            <person name="Ro D.K."/>
            <person name="Shang Y."/>
            <person name="Huang S."/>
            <person name="Yan J."/>
        </authorList>
    </citation>
    <scope>NUCLEOTIDE SEQUENCE [LARGE SCALE GENOMIC DNA]</scope>
    <source>
        <strain evidence="1">Ta-2019</strain>
    </source>
</reference>
<protein>
    <submittedName>
        <fullName evidence="1">Uncharacterized protein</fullName>
    </submittedName>
</protein>
<comment type="caution">
    <text evidence="1">The sequence shown here is derived from an EMBL/GenBank/DDBJ whole genome shotgun (WGS) entry which is preliminary data.</text>
</comment>
<feature type="non-terminal residue" evidence="1">
    <location>
        <position position="1"/>
    </location>
</feature>
<gene>
    <name evidence="1" type="ORF">KI387_032928</name>
</gene>
<accession>A0AA38BWT4</accession>
<feature type="non-terminal residue" evidence="1">
    <location>
        <position position="69"/>
    </location>
</feature>
<evidence type="ECO:0000313" key="1">
    <source>
        <dbReference type="EMBL" id="KAH9288811.1"/>
    </source>
</evidence>